<keyword evidence="3" id="KW-1185">Reference proteome</keyword>
<reference evidence="2 3" key="2">
    <citation type="submission" date="2017-02" db="EMBL/GenBank/DDBJ databases">
        <title>A genome survey and senescence transcriptome analysis in Lentinula edodes.</title>
        <authorList>
            <person name="Sakamoto Y."/>
            <person name="Nakade K."/>
            <person name="Sato S."/>
            <person name="Yoshida Y."/>
            <person name="Miyazaki K."/>
            <person name="Natsume S."/>
            <person name="Konno N."/>
        </authorList>
    </citation>
    <scope>NUCLEOTIDE SEQUENCE [LARGE SCALE GENOMIC DNA]</scope>
    <source>
        <strain evidence="2 3">NBRC 111202</strain>
    </source>
</reference>
<comment type="caution">
    <text evidence="2">The sequence shown here is derived from an EMBL/GenBank/DDBJ whole genome shotgun (WGS) entry which is preliminary data.</text>
</comment>
<evidence type="ECO:0000313" key="3">
    <source>
        <dbReference type="Proteomes" id="UP000188533"/>
    </source>
</evidence>
<dbReference type="EMBL" id="BDGU01000002">
    <property type="protein sequence ID" value="GAV98686.1"/>
    <property type="molecule type" value="Genomic_DNA"/>
</dbReference>
<feature type="domain" description="T4 RNA ligase 1-like N-terminal" evidence="1">
    <location>
        <begin position="111"/>
        <end position="244"/>
    </location>
</feature>
<dbReference type="Pfam" id="PF09511">
    <property type="entry name" value="RNA_lig_T4_1"/>
    <property type="match status" value="1"/>
</dbReference>
<protein>
    <submittedName>
        <fullName evidence="2">2-5 RNA ligase</fullName>
    </submittedName>
</protein>
<evidence type="ECO:0000259" key="1">
    <source>
        <dbReference type="Pfam" id="PF09511"/>
    </source>
</evidence>
<organism evidence="2 3">
    <name type="scientific">Lentinula edodes</name>
    <name type="common">Shiitake mushroom</name>
    <name type="synonym">Lentinus edodes</name>
    <dbReference type="NCBI Taxonomy" id="5353"/>
    <lineage>
        <taxon>Eukaryota</taxon>
        <taxon>Fungi</taxon>
        <taxon>Dikarya</taxon>
        <taxon>Basidiomycota</taxon>
        <taxon>Agaricomycotina</taxon>
        <taxon>Agaricomycetes</taxon>
        <taxon>Agaricomycetidae</taxon>
        <taxon>Agaricales</taxon>
        <taxon>Marasmiineae</taxon>
        <taxon>Omphalotaceae</taxon>
        <taxon>Lentinula</taxon>
    </lineage>
</organism>
<name>A0A1Q3DUP2_LENED</name>
<keyword evidence="2" id="KW-0436">Ligase</keyword>
<accession>A0A1Q3DUP2</accession>
<dbReference type="InterPro" id="IPR019039">
    <property type="entry name" value="T4-Rnl1-like_N"/>
</dbReference>
<proteinExistence type="predicted"/>
<reference evidence="2 3" key="1">
    <citation type="submission" date="2016-08" db="EMBL/GenBank/DDBJ databases">
        <authorList>
            <consortium name="Lentinula edodes genome sequencing consortium"/>
            <person name="Sakamoto Y."/>
            <person name="Nakade K."/>
            <person name="Sato S."/>
            <person name="Yoshida Y."/>
            <person name="Miyazaki K."/>
            <person name="Natsume S."/>
            <person name="Konno N."/>
        </authorList>
    </citation>
    <scope>NUCLEOTIDE SEQUENCE [LARGE SCALE GENOMIC DNA]</scope>
    <source>
        <strain evidence="2 3">NBRC 111202</strain>
    </source>
</reference>
<dbReference type="AlphaFoldDB" id="A0A1Q3DUP2"/>
<evidence type="ECO:0000313" key="2">
    <source>
        <dbReference type="EMBL" id="GAV98686.1"/>
    </source>
</evidence>
<dbReference type="GO" id="GO:0016874">
    <property type="term" value="F:ligase activity"/>
    <property type="evidence" value="ECO:0007669"/>
    <property type="project" value="UniProtKB-KW"/>
</dbReference>
<gene>
    <name evidence="2" type="ORF">LENED_000079</name>
</gene>
<dbReference type="Proteomes" id="UP000188533">
    <property type="component" value="Unassembled WGS sequence"/>
</dbReference>
<sequence length="472" mass="55017">MSGVLYTSFREGTFAVNDVLRKQSFDRLDMHSVYLHHKLHKFVSTTMSSDARTSTTIDPSRIRKYTYPQKIKGKDLTLIKSSPHPTLPIMILNYSNDTERSSSWDDLTMAARVLVVERNTGKVVSRAFSKFFNWNEKHAYQFPTTDAAGHPRDEVVSTTAEEKLDGSIITLFYYRNQWILTSKARFDSVHVEMAQEILKEKYPGIINTRRLNGTLPRDKTYVFELIHPKNPTALRYAYKDLVLLSVIGMDGSEPPQDFNWSIYPFPRPKMNDINITDLDAVRRLNRVNEEGLVVKLYLKNDPVHPQRLKVKFESYLDLIRSKNYYTPAELAGLYRKKREMIYTFEEGKVRRKMKAEKEIYFEGVRRIADDFGGEKWVNGLIEMWNEVETVFVKAEMELRKIMDRLKEKEQFGDHVGSANAEMRRRFAQTIMKEETMVKHKNVLFLWFSGAPIEEQIKAFTASVKTREKGSVV</sequence>